<feature type="domain" description="Gnk2-homologous" evidence="17">
    <location>
        <begin position="131"/>
        <end position="237"/>
    </location>
</feature>
<dbReference type="InterPro" id="IPR002902">
    <property type="entry name" value="GNK2"/>
</dbReference>
<evidence type="ECO:0000256" key="12">
    <source>
        <dbReference type="ARBA" id="ARBA00023136"/>
    </source>
</evidence>
<dbReference type="FunFam" id="3.30.200.20:FF:000142">
    <property type="entry name" value="Cysteine-rich receptor-like protein kinase 10"/>
    <property type="match status" value="1"/>
</dbReference>
<comment type="caution">
    <text evidence="18">The sequence shown here is derived from an EMBL/GenBank/DDBJ whole genome shotgun (WGS) entry which is preliminary data.</text>
</comment>
<evidence type="ECO:0000256" key="1">
    <source>
        <dbReference type="ARBA" id="ARBA00004167"/>
    </source>
</evidence>
<evidence type="ECO:0008006" key="20">
    <source>
        <dbReference type="Google" id="ProtNLM"/>
    </source>
</evidence>
<evidence type="ECO:0000256" key="13">
    <source>
        <dbReference type="ARBA" id="ARBA00023180"/>
    </source>
</evidence>
<feature type="non-terminal residue" evidence="18">
    <location>
        <position position="1"/>
    </location>
</feature>
<dbReference type="PANTHER" id="PTHR27002">
    <property type="entry name" value="RECEPTOR-LIKE SERINE/THREONINE-PROTEIN KINASE SD1-8"/>
    <property type="match status" value="1"/>
</dbReference>
<keyword evidence="9" id="KW-0418">Kinase</keyword>
<feature type="domain" description="Protein kinase" evidence="16">
    <location>
        <begin position="324"/>
        <end position="431"/>
    </location>
</feature>
<evidence type="ECO:0000259" key="17">
    <source>
        <dbReference type="PROSITE" id="PS51473"/>
    </source>
</evidence>
<dbReference type="Gene3D" id="3.30.430.20">
    <property type="entry name" value="Gnk2 domain, C-X8-C-X2-C motif"/>
    <property type="match status" value="2"/>
</dbReference>
<evidence type="ECO:0000256" key="9">
    <source>
        <dbReference type="ARBA" id="ARBA00022777"/>
    </source>
</evidence>
<dbReference type="FunFam" id="3.30.430.20:FF:000002">
    <property type="entry name" value="Cysteine-rich receptor-like protein kinase 10"/>
    <property type="match status" value="1"/>
</dbReference>
<dbReference type="Proteomes" id="UP000324897">
    <property type="component" value="Unassembled WGS sequence"/>
</dbReference>
<dbReference type="InterPro" id="IPR001245">
    <property type="entry name" value="Ser-Thr/Tyr_kinase_cat_dom"/>
</dbReference>
<dbReference type="Pfam" id="PF01657">
    <property type="entry name" value="Stress-antifung"/>
    <property type="match status" value="2"/>
</dbReference>
<evidence type="ECO:0000256" key="2">
    <source>
        <dbReference type="ARBA" id="ARBA00022527"/>
    </source>
</evidence>
<dbReference type="GO" id="GO:0005524">
    <property type="term" value="F:ATP binding"/>
    <property type="evidence" value="ECO:0007669"/>
    <property type="project" value="UniProtKB-KW"/>
</dbReference>
<dbReference type="Gramene" id="TVU02144">
    <property type="protein sequence ID" value="TVU02144"/>
    <property type="gene ID" value="EJB05_52368"/>
</dbReference>
<dbReference type="GO" id="GO:0004674">
    <property type="term" value="F:protein serine/threonine kinase activity"/>
    <property type="evidence" value="ECO:0007669"/>
    <property type="project" value="UniProtKB-KW"/>
</dbReference>
<keyword evidence="12 14" id="KW-0472">Membrane</keyword>
<dbReference type="EMBL" id="RWGY01000359">
    <property type="protein sequence ID" value="TVU02144.1"/>
    <property type="molecule type" value="Genomic_DNA"/>
</dbReference>
<evidence type="ECO:0000256" key="8">
    <source>
        <dbReference type="ARBA" id="ARBA00022741"/>
    </source>
</evidence>
<keyword evidence="8" id="KW-0547">Nucleotide-binding</keyword>
<feature type="signal peptide" evidence="15">
    <location>
        <begin position="1"/>
        <end position="20"/>
    </location>
</feature>
<accession>A0A5J9ST95</accession>
<dbReference type="OrthoDB" id="687086at2759"/>
<keyword evidence="19" id="KW-1185">Reference proteome</keyword>
<evidence type="ECO:0000256" key="14">
    <source>
        <dbReference type="SAM" id="Phobius"/>
    </source>
</evidence>
<evidence type="ECO:0000256" key="11">
    <source>
        <dbReference type="ARBA" id="ARBA00022989"/>
    </source>
</evidence>
<keyword evidence="11 14" id="KW-1133">Transmembrane helix</keyword>
<evidence type="ECO:0000256" key="4">
    <source>
        <dbReference type="ARBA" id="ARBA00022679"/>
    </source>
</evidence>
<dbReference type="FunFam" id="3.30.430.20:FF:000009">
    <property type="entry name" value="Cysteine-rich receptor-like protein kinase 28"/>
    <property type="match status" value="1"/>
</dbReference>
<evidence type="ECO:0000256" key="3">
    <source>
        <dbReference type="ARBA" id="ARBA00022553"/>
    </source>
</evidence>
<keyword evidence="7" id="KW-0677">Repeat</keyword>
<sequence length="431" mass="46963">MSCLLALLLCSLILIAPANADDPVYTDCPSNTKYTSGSAFETNRHALLASLPGVAAISSGFADQVIGAAPDQAYGLAQCRGDVNASDCLACLGSAAQDVTSKCPDQKSAMVIHEFCLLRHSNASFFGIVDTSLVARLLNTQNATQPAQFTWMLGALMTNLRVKAAYASPRMFAADSAAVTPFLNIYGMAQCTRDLAADDCNRCLAAAFDAIPTYNNQKQVGQIVYWSCSVRFEKYPFYNILSAEAAMSPGRKRPVRTALLVSIPAAVSLLVVLIVALYLRKRIRKPERHGQMASVKGHGADEEMRSSELLLYDLSTLRAATDNFSDENKLGEGGFGPVYKGVLQNGQEIAVKRLSTTSQQGLVEMKNEVVLVAKLQHRNLVRLLGCCIEKHEKLLVYEFLSNKSLDKILYGPARHSELSWEQKYKVIYGIG</sequence>
<keyword evidence="13" id="KW-0325">Glycoprotein</keyword>
<dbReference type="PROSITE" id="PS51473">
    <property type="entry name" value="GNK2"/>
    <property type="match status" value="2"/>
</dbReference>
<keyword evidence="10" id="KW-0067">ATP-binding</keyword>
<dbReference type="PROSITE" id="PS50011">
    <property type="entry name" value="PROTEIN_KINASE_DOM"/>
    <property type="match status" value="1"/>
</dbReference>
<protein>
    <recommendedName>
        <fullName evidence="20">Gnk2-homologous domain-containing protein</fullName>
    </recommendedName>
</protein>
<gene>
    <name evidence="18" type="ORF">EJB05_52368</name>
</gene>
<dbReference type="PANTHER" id="PTHR27002:SF1050">
    <property type="entry name" value="CYSTEINE-RICH RECEPTOR-LIKE PROTEIN KINASE 5"/>
    <property type="match status" value="1"/>
</dbReference>
<dbReference type="SUPFAM" id="SSF56112">
    <property type="entry name" value="Protein kinase-like (PK-like)"/>
    <property type="match status" value="1"/>
</dbReference>
<keyword evidence="4" id="KW-0808">Transferase</keyword>
<evidence type="ECO:0000313" key="18">
    <source>
        <dbReference type="EMBL" id="TVU02144.1"/>
    </source>
</evidence>
<feature type="chain" id="PRO_5023924485" description="Gnk2-homologous domain-containing protein" evidence="15">
    <location>
        <begin position="21"/>
        <end position="431"/>
    </location>
</feature>
<evidence type="ECO:0000256" key="5">
    <source>
        <dbReference type="ARBA" id="ARBA00022692"/>
    </source>
</evidence>
<proteinExistence type="predicted"/>
<dbReference type="Gene3D" id="3.30.200.20">
    <property type="entry name" value="Phosphorylase Kinase, domain 1"/>
    <property type="match status" value="1"/>
</dbReference>
<comment type="subcellular location">
    <subcellularLocation>
        <location evidence="1">Membrane</location>
        <topology evidence="1">Single-pass membrane protein</topology>
    </subcellularLocation>
</comment>
<feature type="domain" description="Gnk2-homologous" evidence="17">
    <location>
        <begin position="22"/>
        <end position="125"/>
    </location>
</feature>
<dbReference type="InterPro" id="IPR011009">
    <property type="entry name" value="Kinase-like_dom_sf"/>
</dbReference>
<name>A0A5J9ST95_9POAL</name>
<feature type="transmembrane region" description="Helical" evidence="14">
    <location>
        <begin position="258"/>
        <end position="279"/>
    </location>
</feature>
<dbReference type="GO" id="GO:0005886">
    <property type="term" value="C:plasma membrane"/>
    <property type="evidence" value="ECO:0007669"/>
    <property type="project" value="TreeGrafter"/>
</dbReference>
<organism evidence="18 19">
    <name type="scientific">Eragrostis curvula</name>
    <name type="common">weeping love grass</name>
    <dbReference type="NCBI Taxonomy" id="38414"/>
    <lineage>
        <taxon>Eukaryota</taxon>
        <taxon>Viridiplantae</taxon>
        <taxon>Streptophyta</taxon>
        <taxon>Embryophyta</taxon>
        <taxon>Tracheophyta</taxon>
        <taxon>Spermatophyta</taxon>
        <taxon>Magnoliopsida</taxon>
        <taxon>Liliopsida</taxon>
        <taxon>Poales</taxon>
        <taxon>Poaceae</taxon>
        <taxon>PACMAD clade</taxon>
        <taxon>Chloridoideae</taxon>
        <taxon>Eragrostideae</taxon>
        <taxon>Eragrostidinae</taxon>
        <taxon>Eragrostis</taxon>
    </lineage>
</organism>
<keyword evidence="6 15" id="KW-0732">Signal</keyword>
<keyword evidence="2" id="KW-0723">Serine/threonine-protein kinase</keyword>
<dbReference type="InterPro" id="IPR038408">
    <property type="entry name" value="GNK2_sf"/>
</dbReference>
<dbReference type="AlphaFoldDB" id="A0A5J9ST95"/>
<dbReference type="InterPro" id="IPR000719">
    <property type="entry name" value="Prot_kinase_dom"/>
</dbReference>
<dbReference type="Pfam" id="PF07714">
    <property type="entry name" value="PK_Tyr_Ser-Thr"/>
    <property type="match status" value="1"/>
</dbReference>
<evidence type="ECO:0000259" key="16">
    <source>
        <dbReference type="PROSITE" id="PS50011"/>
    </source>
</evidence>
<keyword evidence="5 14" id="KW-0812">Transmembrane</keyword>
<evidence type="ECO:0000256" key="15">
    <source>
        <dbReference type="SAM" id="SignalP"/>
    </source>
</evidence>
<keyword evidence="3" id="KW-0597">Phosphoprotein</keyword>
<dbReference type="CDD" id="cd23509">
    <property type="entry name" value="Gnk2-like"/>
    <property type="match status" value="2"/>
</dbReference>
<evidence type="ECO:0000313" key="19">
    <source>
        <dbReference type="Proteomes" id="UP000324897"/>
    </source>
</evidence>
<evidence type="ECO:0000256" key="7">
    <source>
        <dbReference type="ARBA" id="ARBA00022737"/>
    </source>
</evidence>
<evidence type="ECO:0000256" key="6">
    <source>
        <dbReference type="ARBA" id="ARBA00022729"/>
    </source>
</evidence>
<reference evidence="18 19" key="1">
    <citation type="journal article" date="2019" name="Sci. Rep.">
        <title>A high-quality genome of Eragrostis curvula grass provides insights into Poaceae evolution and supports new strategies to enhance forage quality.</title>
        <authorList>
            <person name="Carballo J."/>
            <person name="Santos B.A.C.M."/>
            <person name="Zappacosta D."/>
            <person name="Garbus I."/>
            <person name="Selva J.P."/>
            <person name="Gallo C.A."/>
            <person name="Diaz A."/>
            <person name="Albertini E."/>
            <person name="Caccamo M."/>
            <person name="Echenique V."/>
        </authorList>
    </citation>
    <scope>NUCLEOTIDE SEQUENCE [LARGE SCALE GENOMIC DNA]</scope>
    <source>
        <strain evidence="19">cv. Victoria</strain>
        <tissue evidence="18">Leaf</tissue>
    </source>
</reference>
<evidence type="ECO:0000256" key="10">
    <source>
        <dbReference type="ARBA" id="ARBA00022840"/>
    </source>
</evidence>